<dbReference type="VEuPathDB" id="TriTrypDB:LtaPh_3128300"/>
<accession>A0A640KQ82</accession>
<feature type="compositionally biased region" description="Polar residues" evidence="1">
    <location>
        <begin position="297"/>
        <end position="307"/>
    </location>
</feature>
<sequence>MRYSSHSSCTTSPHAETFNSVTAMCSVMGPYTMSDQAAPNSTAVMGSAVGFAATFSAGASGFYGNDDAVHRYQRATRFREGPRSGRSFHQGVSSQAHLDERGGGNGCFGFSRMTLYGSPCAREAAVHDGVIAAAVLTEARFGSTHRTNSSATFGTALSDCHLSRKGGGGFTPTSGHTFLKSDDDFGRRSLTSRCSLHDSLMAPVTSMYCSIRGSVGSGCYVGTTFRDDEHVNDDVELSADGAAVHTVAPHRLSDSSQLPSRGSAASRASSENDFSVTRQIEVSEWLTTSVHPAHTQLPRQLSGLPTSQDDRLVSPRKGGSMEDGSEYISVSIISPASVSLENGFGPTGCSPFYDLGTGALESTTVSKRCSEELDGDDVAPTTIAGINSSPDVCSVRRRSAATLSMKSALTSMAPTPSSPMPPTRVGASTRSNEMACTPGSVDTSNATPVHPPKSSCCKPRRKDPRTWSHTQSTCLDAPQWDRDIDIASTLVSPPVPSTAISDVPTPAAITMPLTGDTPAAYTEDAKDCYASVACEAKELPQQQPSPARAPSSTTSNFTVSPPSYNERHPRLFLRRRHLERYVKPLSAVEMQMAMVPFSSSRDVPPNRDTSSGTAAPAPPKSAASLPPLQNDQVSVPGTVQGFSPSATASSSASFGVTPEKFITLAGGGGAGRPQHRRAGCSGFYFSLGMEAICAMTESANEKSLRSLGGRSCAELRLLGESGNGIMSRSCPSVEYSIDEGTNPFAIQRSVSCSVYSARSATDSGEISSIARKKRQTERMLSSGHDPEEEHVAMHQKSSQ</sequence>
<gene>
    <name evidence="2" type="ORF">LtaPh_3128300</name>
</gene>
<feature type="region of interest" description="Disordered" evidence="1">
    <location>
        <begin position="409"/>
        <end position="471"/>
    </location>
</feature>
<keyword evidence="3" id="KW-1185">Reference proteome</keyword>
<feature type="compositionally biased region" description="Low complexity" evidence="1">
    <location>
        <begin position="540"/>
        <end position="555"/>
    </location>
</feature>
<comment type="caution">
    <text evidence="2">The sequence shown here is derived from an EMBL/GenBank/DDBJ whole genome shotgun (WGS) entry which is preliminary data.</text>
</comment>
<dbReference type="Proteomes" id="UP000419144">
    <property type="component" value="Unassembled WGS sequence"/>
</dbReference>
<name>A0A640KQ82_LEITA</name>
<feature type="region of interest" description="Disordered" evidence="1">
    <location>
        <begin position="294"/>
        <end position="323"/>
    </location>
</feature>
<evidence type="ECO:0000256" key="1">
    <source>
        <dbReference type="SAM" id="MobiDB-lite"/>
    </source>
</evidence>
<feature type="compositionally biased region" description="Polar residues" evidence="1">
    <location>
        <begin position="426"/>
        <end position="447"/>
    </location>
</feature>
<reference evidence="2" key="1">
    <citation type="submission" date="2019-11" db="EMBL/GenBank/DDBJ databases">
        <title>Leishmania tarentolae CDS.</title>
        <authorList>
            <person name="Goto Y."/>
            <person name="Yamagishi J."/>
        </authorList>
    </citation>
    <scope>NUCLEOTIDE SEQUENCE [LARGE SCALE GENOMIC DNA]</scope>
    <source>
        <strain evidence="2">Parrot Tar II</strain>
    </source>
</reference>
<dbReference type="OrthoDB" id="266577at2759"/>
<dbReference type="AlphaFoldDB" id="A0A640KQ82"/>
<feature type="compositionally biased region" description="Low complexity" evidence="1">
    <location>
        <begin position="260"/>
        <end position="269"/>
    </location>
</feature>
<evidence type="ECO:0000313" key="2">
    <source>
        <dbReference type="EMBL" id="GET91245.1"/>
    </source>
</evidence>
<dbReference type="EMBL" id="BLBS01000047">
    <property type="protein sequence ID" value="GET91245.1"/>
    <property type="molecule type" value="Genomic_DNA"/>
</dbReference>
<feature type="compositionally biased region" description="Polar residues" evidence="1">
    <location>
        <begin position="629"/>
        <end position="642"/>
    </location>
</feature>
<feature type="region of interest" description="Disordered" evidence="1">
    <location>
        <begin position="539"/>
        <end position="566"/>
    </location>
</feature>
<feature type="region of interest" description="Disordered" evidence="1">
    <location>
        <begin position="598"/>
        <end position="652"/>
    </location>
</feature>
<feature type="region of interest" description="Disordered" evidence="1">
    <location>
        <begin position="248"/>
        <end position="273"/>
    </location>
</feature>
<proteinExistence type="predicted"/>
<organism evidence="2 3">
    <name type="scientific">Leishmania tarentolae</name>
    <name type="common">Sauroleishmania tarentolae</name>
    <dbReference type="NCBI Taxonomy" id="5689"/>
    <lineage>
        <taxon>Eukaryota</taxon>
        <taxon>Discoba</taxon>
        <taxon>Euglenozoa</taxon>
        <taxon>Kinetoplastea</taxon>
        <taxon>Metakinetoplastina</taxon>
        <taxon>Trypanosomatida</taxon>
        <taxon>Trypanosomatidae</taxon>
        <taxon>Leishmaniinae</taxon>
        <taxon>Leishmania</taxon>
        <taxon>lizard Leishmania</taxon>
    </lineage>
</organism>
<feature type="compositionally biased region" description="Polar residues" evidence="1">
    <location>
        <begin position="598"/>
        <end position="613"/>
    </location>
</feature>
<feature type="compositionally biased region" description="Low complexity" evidence="1">
    <location>
        <begin position="643"/>
        <end position="652"/>
    </location>
</feature>
<protein>
    <submittedName>
        <fullName evidence="2">Uncharacterized protein</fullName>
    </submittedName>
</protein>
<evidence type="ECO:0000313" key="3">
    <source>
        <dbReference type="Proteomes" id="UP000419144"/>
    </source>
</evidence>
<feature type="region of interest" description="Disordered" evidence="1">
    <location>
        <begin position="758"/>
        <end position="799"/>
    </location>
</feature>